<accession>A0A7D9JES4</accession>
<sequence length="114" mass="12328">AQYKFIYIALQHHISAENIRLAGRSQLDLSQIYGNSSVSQFDDEPTPPIPARNFSRSSSKSSTGSHSQFPRPMYSPVTAAAPTNGAQDHNGVEADEEAPPIPVRHISHDNGSTA</sequence>
<organism evidence="2 3">
    <name type="scientific">Paramuricea clavata</name>
    <name type="common">Red gorgonian</name>
    <name type="synonym">Violescent sea-whip</name>
    <dbReference type="NCBI Taxonomy" id="317549"/>
    <lineage>
        <taxon>Eukaryota</taxon>
        <taxon>Metazoa</taxon>
        <taxon>Cnidaria</taxon>
        <taxon>Anthozoa</taxon>
        <taxon>Octocorallia</taxon>
        <taxon>Malacalcyonacea</taxon>
        <taxon>Plexauridae</taxon>
        <taxon>Paramuricea</taxon>
    </lineage>
</organism>
<dbReference type="Proteomes" id="UP001152795">
    <property type="component" value="Unassembled WGS sequence"/>
</dbReference>
<protein>
    <submittedName>
        <fullName evidence="2">Uncharacterized protein</fullName>
    </submittedName>
</protein>
<gene>
    <name evidence="2" type="ORF">PACLA_8A030713</name>
</gene>
<name>A0A7D9JES4_PARCT</name>
<feature type="compositionally biased region" description="Low complexity" evidence="1">
    <location>
        <begin position="55"/>
        <end position="67"/>
    </location>
</feature>
<evidence type="ECO:0000256" key="1">
    <source>
        <dbReference type="SAM" id="MobiDB-lite"/>
    </source>
</evidence>
<dbReference type="EMBL" id="CACRXK020015367">
    <property type="protein sequence ID" value="CAB4028274.1"/>
    <property type="molecule type" value="Genomic_DNA"/>
</dbReference>
<comment type="caution">
    <text evidence="2">The sequence shown here is derived from an EMBL/GenBank/DDBJ whole genome shotgun (WGS) entry which is preliminary data.</text>
</comment>
<reference evidence="2" key="1">
    <citation type="submission" date="2020-04" db="EMBL/GenBank/DDBJ databases">
        <authorList>
            <person name="Alioto T."/>
            <person name="Alioto T."/>
            <person name="Gomez Garrido J."/>
        </authorList>
    </citation>
    <scope>NUCLEOTIDE SEQUENCE</scope>
    <source>
        <strain evidence="2">A484AB</strain>
    </source>
</reference>
<keyword evidence="3" id="KW-1185">Reference proteome</keyword>
<evidence type="ECO:0000313" key="2">
    <source>
        <dbReference type="EMBL" id="CAB4028274.1"/>
    </source>
</evidence>
<proteinExistence type="predicted"/>
<evidence type="ECO:0000313" key="3">
    <source>
        <dbReference type="Proteomes" id="UP001152795"/>
    </source>
</evidence>
<feature type="region of interest" description="Disordered" evidence="1">
    <location>
        <begin position="37"/>
        <end position="114"/>
    </location>
</feature>
<feature type="non-terminal residue" evidence="2">
    <location>
        <position position="1"/>
    </location>
</feature>
<dbReference type="AlphaFoldDB" id="A0A7D9JES4"/>